<keyword evidence="7" id="KW-0762">Sugar transport</keyword>
<evidence type="ECO:0000313" key="8">
    <source>
        <dbReference type="Proteomes" id="UP000542813"/>
    </source>
</evidence>
<dbReference type="Pfam" id="PF01547">
    <property type="entry name" value="SBP_bac_1"/>
    <property type="match status" value="1"/>
</dbReference>
<name>A0A7W9GTT9_9ACTN</name>
<keyword evidence="7" id="KW-0813">Transport</keyword>
<evidence type="ECO:0000256" key="6">
    <source>
        <dbReference type="SAM" id="SignalP"/>
    </source>
</evidence>
<reference evidence="7 8" key="1">
    <citation type="submission" date="2020-08" db="EMBL/GenBank/DDBJ databases">
        <title>Sequencing the genomes of 1000 actinobacteria strains.</title>
        <authorList>
            <person name="Klenk H.-P."/>
        </authorList>
    </citation>
    <scope>NUCLEOTIDE SEQUENCE [LARGE SCALE GENOMIC DNA]</scope>
    <source>
        <strain evidence="7 8">DSM 102122</strain>
    </source>
</reference>
<keyword evidence="8" id="KW-1185">Reference proteome</keyword>
<dbReference type="PROSITE" id="PS51257">
    <property type="entry name" value="PROKAR_LIPOPROTEIN"/>
    <property type="match status" value="1"/>
</dbReference>
<evidence type="ECO:0000313" key="7">
    <source>
        <dbReference type="EMBL" id="MBB5789668.1"/>
    </source>
</evidence>
<keyword evidence="4" id="KW-0564">Palmitate</keyword>
<keyword evidence="5" id="KW-0449">Lipoprotein</keyword>
<organism evidence="7 8">
    <name type="scientific">Jiangella mangrovi</name>
    <dbReference type="NCBI Taxonomy" id="1524084"/>
    <lineage>
        <taxon>Bacteria</taxon>
        <taxon>Bacillati</taxon>
        <taxon>Actinomycetota</taxon>
        <taxon>Actinomycetes</taxon>
        <taxon>Jiangellales</taxon>
        <taxon>Jiangellaceae</taxon>
        <taxon>Jiangella</taxon>
    </lineage>
</organism>
<keyword evidence="2 6" id="KW-0732">Signal</keyword>
<dbReference type="CDD" id="cd13585">
    <property type="entry name" value="PBP2_TMBP_like"/>
    <property type="match status" value="1"/>
</dbReference>
<comment type="caution">
    <text evidence="7">The sequence shown here is derived from an EMBL/GenBank/DDBJ whole genome shotgun (WGS) entry which is preliminary data.</text>
</comment>
<dbReference type="EMBL" id="JACHMM010000001">
    <property type="protein sequence ID" value="MBB5789668.1"/>
    <property type="molecule type" value="Genomic_DNA"/>
</dbReference>
<evidence type="ECO:0000256" key="2">
    <source>
        <dbReference type="ARBA" id="ARBA00022729"/>
    </source>
</evidence>
<evidence type="ECO:0000256" key="1">
    <source>
        <dbReference type="ARBA" id="ARBA00022475"/>
    </source>
</evidence>
<dbReference type="Gene3D" id="3.40.190.10">
    <property type="entry name" value="Periplasmic binding protein-like II"/>
    <property type="match status" value="1"/>
</dbReference>
<feature type="signal peptide" evidence="6">
    <location>
        <begin position="1"/>
        <end position="32"/>
    </location>
</feature>
<accession>A0A7W9GTT9</accession>
<dbReference type="PANTHER" id="PTHR43649">
    <property type="entry name" value="ARABINOSE-BINDING PROTEIN-RELATED"/>
    <property type="match status" value="1"/>
</dbReference>
<protein>
    <submittedName>
        <fullName evidence="7">Multiple sugar transport system substrate-binding protein</fullName>
    </submittedName>
</protein>
<dbReference type="InterPro" id="IPR006059">
    <property type="entry name" value="SBP"/>
</dbReference>
<evidence type="ECO:0000256" key="4">
    <source>
        <dbReference type="ARBA" id="ARBA00023139"/>
    </source>
</evidence>
<dbReference type="InterPro" id="IPR050490">
    <property type="entry name" value="Bact_solute-bd_prot1"/>
</dbReference>
<proteinExistence type="predicted"/>
<dbReference type="AlphaFoldDB" id="A0A7W9GTT9"/>
<keyword evidence="1" id="KW-1003">Cell membrane</keyword>
<sequence>MTAKMLYPTRRVARFGAIALAAAVLVSCSSGSDDESDTTDEAGGGTTTLEYWGWVPGMEDLVATWNEANPDVQVEFHRMTGDDGEKVEAAVDAGSGPDIVQLSSDVLTDYVINDRVQDISEFVGDDESNYTPSSWKAVSVADGVYGLPQGVGPAAMMYRSDIFAAHGIEVPTTWDDYLAAARALHAADPNVVIANLSPTEAAQWQVEVHQNGASLYGTEGDSWKVSVNGAESKEVAQRWQTLLDEGLISTVPMWTPEYWAAVNEGRIATIIQAAWFPALLEENAADTAGNWQVAPMPSKDGQPAAGDTGGSIVVVLRGAENPEAAATFISWLDGSDETQAPLIEDGGLFPSTLNGLESDSLYQPQPFFANQVINEVYADAVQSEPDTWSAGPNFATAFQAIADEFSKVVTGQQTYADALDKAQEATVADLESRGLSVAD</sequence>
<evidence type="ECO:0000256" key="3">
    <source>
        <dbReference type="ARBA" id="ARBA00023136"/>
    </source>
</evidence>
<gene>
    <name evidence="7" type="ORF">HD601_004243</name>
</gene>
<dbReference type="RefSeq" id="WP_184825189.1">
    <property type="nucleotide sequence ID" value="NZ_JACHMM010000001.1"/>
</dbReference>
<dbReference type="Proteomes" id="UP000542813">
    <property type="component" value="Unassembled WGS sequence"/>
</dbReference>
<dbReference type="PANTHER" id="PTHR43649:SF33">
    <property type="entry name" value="POLYGALACTURONAN_RHAMNOGALACTURONAN-BINDING PROTEIN YTCQ"/>
    <property type="match status" value="1"/>
</dbReference>
<keyword evidence="3" id="KW-0472">Membrane</keyword>
<feature type="chain" id="PRO_5039313588" evidence="6">
    <location>
        <begin position="33"/>
        <end position="439"/>
    </location>
</feature>
<dbReference type="SUPFAM" id="SSF53850">
    <property type="entry name" value="Periplasmic binding protein-like II"/>
    <property type="match status" value="1"/>
</dbReference>
<evidence type="ECO:0000256" key="5">
    <source>
        <dbReference type="ARBA" id="ARBA00023288"/>
    </source>
</evidence>